<name>A0A2J9PP09_9LACT</name>
<dbReference type="Pfam" id="PF01638">
    <property type="entry name" value="HxlR"/>
    <property type="match status" value="1"/>
</dbReference>
<feature type="domain" description="HTH hxlR-type" evidence="4">
    <location>
        <begin position="14"/>
        <end position="114"/>
    </location>
</feature>
<dbReference type="InterPro" id="IPR036390">
    <property type="entry name" value="WH_DNA-bd_sf"/>
</dbReference>
<evidence type="ECO:0000313" key="5">
    <source>
        <dbReference type="EMBL" id="PNL92075.1"/>
    </source>
</evidence>
<reference evidence="6" key="1">
    <citation type="submission" date="2017-12" db="EMBL/GenBank/DDBJ databases">
        <title>FDA dAtabase for Regulatory Grade micrObial Sequences (FDA-ARGOS): Supporting development and validation of Infectious Disease Dx tests.</title>
        <authorList>
            <person name="Hoffmann M."/>
            <person name="Allard M."/>
            <person name="Evans P."/>
            <person name="Brown E."/>
            <person name="Tallon L."/>
            <person name="Sadzewicz L."/>
            <person name="Sengamalay N."/>
            <person name="Ott S."/>
            <person name="Godinez A."/>
            <person name="Nagaraj S."/>
            <person name="Vavikolanu K."/>
            <person name="Aluvathingal J."/>
            <person name="Nadendla S."/>
            <person name="Sichtig H."/>
        </authorList>
    </citation>
    <scope>NUCLEOTIDE SEQUENCE [LARGE SCALE GENOMIC DNA]</scope>
    <source>
        <strain evidence="6">FDAARGOS_249</strain>
    </source>
</reference>
<evidence type="ECO:0000256" key="3">
    <source>
        <dbReference type="ARBA" id="ARBA00023163"/>
    </source>
</evidence>
<dbReference type="EMBL" id="NBTM02000001">
    <property type="protein sequence ID" value="PNL92075.1"/>
    <property type="molecule type" value="Genomic_DNA"/>
</dbReference>
<proteinExistence type="predicted"/>
<comment type="caution">
    <text evidence="5">The sequence shown here is derived from an EMBL/GenBank/DDBJ whole genome shotgun (WGS) entry which is preliminary data.</text>
</comment>
<accession>A0A2J9PP09</accession>
<keyword evidence="1" id="KW-0805">Transcription regulation</keyword>
<evidence type="ECO:0000256" key="1">
    <source>
        <dbReference type="ARBA" id="ARBA00023015"/>
    </source>
</evidence>
<dbReference type="PROSITE" id="PS51118">
    <property type="entry name" value="HTH_HXLR"/>
    <property type="match status" value="1"/>
</dbReference>
<dbReference type="GO" id="GO:0003677">
    <property type="term" value="F:DNA binding"/>
    <property type="evidence" value="ECO:0007669"/>
    <property type="project" value="UniProtKB-KW"/>
</dbReference>
<dbReference type="InterPro" id="IPR002577">
    <property type="entry name" value="HTH_HxlR"/>
</dbReference>
<sequence length="114" mass="13098">MEITIKQPDLPVMCGKMEHACKVIGKKWNSLIIEVLLATPLRFGQLRDSINGISDRVLIERLRELTEEGIVRKEESESNGHNITVYTLTEKGQDLQKIFNNLHLWADEWVDPAE</sequence>
<dbReference type="PANTHER" id="PTHR33204">
    <property type="entry name" value="TRANSCRIPTIONAL REGULATOR, MARR FAMILY"/>
    <property type="match status" value="1"/>
</dbReference>
<dbReference type="AlphaFoldDB" id="A0A2J9PP09"/>
<evidence type="ECO:0000313" key="6">
    <source>
        <dbReference type="Proteomes" id="UP000192813"/>
    </source>
</evidence>
<dbReference type="RefSeq" id="WP_083069580.1">
    <property type="nucleotide sequence ID" value="NZ_JALXKY010000002.1"/>
</dbReference>
<dbReference type="Gene3D" id="1.10.10.10">
    <property type="entry name" value="Winged helix-like DNA-binding domain superfamily/Winged helix DNA-binding domain"/>
    <property type="match status" value="1"/>
</dbReference>
<gene>
    <name evidence="5" type="ORF">A6J77_007470</name>
</gene>
<dbReference type="PANTHER" id="PTHR33204:SF37">
    <property type="entry name" value="HTH-TYPE TRANSCRIPTIONAL REGULATOR YODB"/>
    <property type="match status" value="1"/>
</dbReference>
<dbReference type="Proteomes" id="UP000192813">
    <property type="component" value="Unassembled WGS sequence"/>
</dbReference>
<dbReference type="SUPFAM" id="SSF46785">
    <property type="entry name" value="Winged helix' DNA-binding domain"/>
    <property type="match status" value="1"/>
</dbReference>
<evidence type="ECO:0000256" key="2">
    <source>
        <dbReference type="ARBA" id="ARBA00023125"/>
    </source>
</evidence>
<dbReference type="InterPro" id="IPR036388">
    <property type="entry name" value="WH-like_DNA-bd_sf"/>
</dbReference>
<keyword evidence="3" id="KW-0804">Transcription</keyword>
<keyword evidence="2" id="KW-0238">DNA-binding</keyword>
<protein>
    <submittedName>
        <fullName evidence="5">Transcriptional regulator</fullName>
    </submittedName>
</protein>
<organism evidence="5 6">
    <name type="scientific">Aerococcus viridans</name>
    <dbReference type="NCBI Taxonomy" id="1377"/>
    <lineage>
        <taxon>Bacteria</taxon>
        <taxon>Bacillati</taxon>
        <taxon>Bacillota</taxon>
        <taxon>Bacilli</taxon>
        <taxon>Lactobacillales</taxon>
        <taxon>Aerococcaceae</taxon>
        <taxon>Aerococcus</taxon>
    </lineage>
</organism>
<evidence type="ECO:0000259" key="4">
    <source>
        <dbReference type="PROSITE" id="PS51118"/>
    </source>
</evidence>